<feature type="coiled-coil region" evidence="6">
    <location>
        <begin position="183"/>
        <end position="217"/>
    </location>
</feature>
<evidence type="ECO:0000259" key="7">
    <source>
        <dbReference type="PROSITE" id="PS50950"/>
    </source>
</evidence>
<sequence>MSVQYGRRCFLCNNTRYRSKQCRLFRFPARGSVMWGKWLAALELTDADINVHSNEPPRLCQLHFDPKDFLQRQLSGMAVPVRSVKMHPTKVDADVRGNKMPIAGVGEPRTERQYGVPVEEGTRQAIVSGLTLGDCVVLSNGQDLVELKESNGCCSPTLGDTEEQLGDVPSITFRPSNCNIKQHETLIHELAIERARVKELLEENANQKHVIEEQRNLLLHLGVEYVAVEEGEDVT</sequence>
<dbReference type="OMA" id="RTERQYG"/>
<dbReference type="InterPro" id="IPR038441">
    <property type="entry name" value="THAP_Znf_sf"/>
</dbReference>
<reference evidence="9" key="2">
    <citation type="submission" date="2020-05" db="UniProtKB">
        <authorList>
            <consortium name="EnsemblMetazoa"/>
        </authorList>
    </citation>
    <scope>IDENTIFICATION</scope>
</reference>
<dbReference type="Gene3D" id="6.20.210.20">
    <property type="entry name" value="THAP domain"/>
    <property type="match status" value="1"/>
</dbReference>
<dbReference type="GO" id="GO:0003677">
    <property type="term" value="F:DNA binding"/>
    <property type="evidence" value="ECO:0007669"/>
    <property type="project" value="UniProtKB-UniRule"/>
</dbReference>
<dbReference type="SUPFAM" id="SSF57716">
    <property type="entry name" value="Glucocorticoid receptor-like (DNA-binding domain)"/>
    <property type="match status" value="1"/>
</dbReference>
<evidence type="ECO:0000256" key="6">
    <source>
        <dbReference type="SAM" id="Coils"/>
    </source>
</evidence>
<dbReference type="EMBL" id="KE525327">
    <property type="protein sequence ID" value="KFB47130.1"/>
    <property type="molecule type" value="Genomic_DNA"/>
</dbReference>
<dbReference type="Proteomes" id="UP000030765">
    <property type="component" value="Unassembled WGS sequence"/>
</dbReference>
<evidence type="ECO:0000256" key="3">
    <source>
        <dbReference type="ARBA" id="ARBA00022833"/>
    </source>
</evidence>
<evidence type="ECO:0000313" key="9">
    <source>
        <dbReference type="EnsemblMetazoa" id="ASIC015180-PA"/>
    </source>
</evidence>
<keyword evidence="10" id="KW-1185">Reference proteome</keyword>
<accession>A0A084WA86</accession>
<keyword evidence="2 5" id="KW-0863">Zinc-finger</keyword>
<protein>
    <submittedName>
        <fullName evidence="8">AGAP005932-PA-like protein</fullName>
    </submittedName>
</protein>
<dbReference type="EMBL" id="ATLV01022053">
    <property type="status" value="NOT_ANNOTATED_CDS"/>
    <property type="molecule type" value="Genomic_DNA"/>
</dbReference>
<dbReference type="Pfam" id="PF05485">
    <property type="entry name" value="THAP"/>
    <property type="match status" value="1"/>
</dbReference>
<dbReference type="VEuPathDB" id="VectorBase:ASIC015180"/>
<dbReference type="InterPro" id="IPR006612">
    <property type="entry name" value="THAP_Znf"/>
</dbReference>
<keyword evidence="3" id="KW-0862">Zinc</keyword>
<dbReference type="VEuPathDB" id="VectorBase:ASIS009895"/>
<keyword evidence="1" id="KW-0479">Metal-binding</keyword>
<evidence type="ECO:0000256" key="1">
    <source>
        <dbReference type="ARBA" id="ARBA00022723"/>
    </source>
</evidence>
<reference evidence="8 10" key="1">
    <citation type="journal article" date="2014" name="BMC Genomics">
        <title>Genome sequence of Anopheles sinensis provides insight into genetics basis of mosquito competence for malaria parasites.</title>
        <authorList>
            <person name="Zhou D."/>
            <person name="Zhang D."/>
            <person name="Ding G."/>
            <person name="Shi L."/>
            <person name="Hou Q."/>
            <person name="Ye Y."/>
            <person name="Xu Y."/>
            <person name="Zhou H."/>
            <person name="Xiong C."/>
            <person name="Li S."/>
            <person name="Yu J."/>
            <person name="Hong S."/>
            <person name="Yu X."/>
            <person name="Zou P."/>
            <person name="Chen C."/>
            <person name="Chang X."/>
            <person name="Wang W."/>
            <person name="Lv Y."/>
            <person name="Sun Y."/>
            <person name="Ma L."/>
            <person name="Shen B."/>
            <person name="Zhu C."/>
        </authorList>
    </citation>
    <scope>NUCLEOTIDE SEQUENCE [LARGE SCALE GENOMIC DNA]</scope>
</reference>
<dbReference type="EnsemblMetazoa" id="ASIC015180-RA">
    <property type="protein sequence ID" value="ASIC015180-PA"/>
    <property type="gene ID" value="ASIC015180"/>
</dbReference>
<dbReference type="AlphaFoldDB" id="A0A084WA86"/>
<organism evidence="8">
    <name type="scientific">Anopheles sinensis</name>
    <name type="common">Mosquito</name>
    <dbReference type="NCBI Taxonomy" id="74873"/>
    <lineage>
        <taxon>Eukaryota</taxon>
        <taxon>Metazoa</taxon>
        <taxon>Ecdysozoa</taxon>
        <taxon>Arthropoda</taxon>
        <taxon>Hexapoda</taxon>
        <taxon>Insecta</taxon>
        <taxon>Pterygota</taxon>
        <taxon>Neoptera</taxon>
        <taxon>Endopterygota</taxon>
        <taxon>Diptera</taxon>
        <taxon>Nematocera</taxon>
        <taxon>Culicoidea</taxon>
        <taxon>Culicidae</taxon>
        <taxon>Anophelinae</taxon>
        <taxon>Anopheles</taxon>
    </lineage>
</organism>
<evidence type="ECO:0000256" key="4">
    <source>
        <dbReference type="ARBA" id="ARBA00023125"/>
    </source>
</evidence>
<evidence type="ECO:0000313" key="8">
    <source>
        <dbReference type="EMBL" id="KFB47130.1"/>
    </source>
</evidence>
<proteinExistence type="predicted"/>
<dbReference type="GO" id="GO:0008270">
    <property type="term" value="F:zinc ion binding"/>
    <property type="evidence" value="ECO:0007669"/>
    <property type="project" value="UniProtKB-KW"/>
</dbReference>
<dbReference type="PROSITE" id="PS50950">
    <property type="entry name" value="ZF_THAP"/>
    <property type="match status" value="1"/>
</dbReference>
<evidence type="ECO:0000256" key="2">
    <source>
        <dbReference type="ARBA" id="ARBA00022771"/>
    </source>
</evidence>
<keyword evidence="4 5" id="KW-0238">DNA-binding</keyword>
<gene>
    <name evidence="8" type="ORF">ZHAS_00015180</name>
</gene>
<feature type="domain" description="THAP-type" evidence="7">
    <location>
        <begin position="5"/>
        <end position="83"/>
    </location>
</feature>
<keyword evidence="6" id="KW-0175">Coiled coil</keyword>
<evidence type="ECO:0000256" key="5">
    <source>
        <dbReference type="PROSITE-ProRule" id="PRU00309"/>
    </source>
</evidence>
<dbReference type="SMART" id="SM00692">
    <property type="entry name" value="DM3"/>
    <property type="match status" value="1"/>
</dbReference>
<name>A0A084WA86_ANOSI</name>
<dbReference type="SMART" id="SM00980">
    <property type="entry name" value="THAP"/>
    <property type="match status" value="1"/>
</dbReference>
<dbReference type="OrthoDB" id="7732552at2759"/>
<evidence type="ECO:0000313" key="10">
    <source>
        <dbReference type="Proteomes" id="UP000030765"/>
    </source>
</evidence>